<reference evidence="1" key="1">
    <citation type="submission" date="2022-02" db="EMBL/GenBank/DDBJ databases">
        <title>Plant Genome Project.</title>
        <authorList>
            <person name="Zhang R.-G."/>
        </authorList>
    </citation>
    <scope>NUCLEOTIDE SEQUENCE</scope>
    <source>
        <strain evidence="1">AT1</strain>
    </source>
</reference>
<keyword evidence="2" id="KW-1185">Reference proteome</keyword>
<protein>
    <submittedName>
        <fullName evidence="1">Uncharacterized protein</fullName>
    </submittedName>
</protein>
<sequence>MPKIKQTAHRATSSQLEIKENDDFVAEEEEIQPEEASGSHARKRRRTPAEIAVDKRRTWEGSFNGRKFKKERQVDVKKFKPDHMGVRCIIQKGLQFWTECLVGYNRNAIIESYKYMQIPEGDWENHLAVKITSQVGGIDVEITPNDIAREKGVKGWAYEKLQELSPGPFDDAFDEKSLSQTHARRNKQESFGLCEFPSVDYFIVIGFRWLIGHFFYSLSSKTELDVTFPELSSLAKLDMSCAHRLTSAPGLV</sequence>
<comment type="caution">
    <text evidence="1">The sequence shown here is derived from an EMBL/GenBank/DDBJ whole genome shotgun (WGS) entry which is preliminary data.</text>
</comment>
<accession>A0ACC0Q0N3</accession>
<name>A0ACC0Q0N3_RHOML</name>
<evidence type="ECO:0000313" key="1">
    <source>
        <dbReference type="EMBL" id="KAI8571520.1"/>
    </source>
</evidence>
<dbReference type="EMBL" id="CM046388">
    <property type="protein sequence ID" value="KAI8571520.1"/>
    <property type="molecule type" value="Genomic_DNA"/>
</dbReference>
<gene>
    <name evidence="1" type="ORF">RHMOL_Rhmol01G0126100</name>
</gene>
<evidence type="ECO:0000313" key="2">
    <source>
        <dbReference type="Proteomes" id="UP001062846"/>
    </source>
</evidence>
<dbReference type="Proteomes" id="UP001062846">
    <property type="component" value="Chromosome 1"/>
</dbReference>
<organism evidence="1 2">
    <name type="scientific">Rhododendron molle</name>
    <name type="common">Chinese azalea</name>
    <name type="synonym">Azalea mollis</name>
    <dbReference type="NCBI Taxonomy" id="49168"/>
    <lineage>
        <taxon>Eukaryota</taxon>
        <taxon>Viridiplantae</taxon>
        <taxon>Streptophyta</taxon>
        <taxon>Embryophyta</taxon>
        <taxon>Tracheophyta</taxon>
        <taxon>Spermatophyta</taxon>
        <taxon>Magnoliopsida</taxon>
        <taxon>eudicotyledons</taxon>
        <taxon>Gunneridae</taxon>
        <taxon>Pentapetalae</taxon>
        <taxon>asterids</taxon>
        <taxon>Ericales</taxon>
        <taxon>Ericaceae</taxon>
        <taxon>Ericoideae</taxon>
        <taxon>Rhodoreae</taxon>
        <taxon>Rhododendron</taxon>
    </lineage>
</organism>
<proteinExistence type="predicted"/>